<dbReference type="PANTHER" id="PTHR35297">
    <property type="entry name" value="PROTEIN, PUTATIVE-RELATED"/>
    <property type="match status" value="1"/>
</dbReference>
<sequence length="171" mass="18798">MQRQSLGSPAAKLNINGVITISTRESSSSSCSSPLSVSSSTTKASPQKKLLLPCNDEEDGKSPKKFHHKSASPFGHPEKFIHLIPLLTLFCILVLYLFSHSPSQTELAHFNGFNFNALSNSIDSTNMDELLETGKKGEVLAIRSARNLQGLDKEISKSKLNRKIGDFRLLR</sequence>
<keyword evidence="2" id="KW-1133">Transmembrane helix</keyword>
<keyword evidence="2" id="KW-0472">Membrane</keyword>
<dbReference type="Proteomes" id="UP001161247">
    <property type="component" value="Chromosome 2"/>
</dbReference>
<evidence type="ECO:0000256" key="2">
    <source>
        <dbReference type="SAM" id="Phobius"/>
    </source>
</evidence>
<dbReference type="AlphaFoldDB" id="A0AAV1CIM2"/>
<feature type="region of interest" description="Disordered" evidence="1">
    <location>
        <begin position="23"/>
        <end position="69"/>
    </location>
</feature>
<keyword evidence="4" id="KW-1185">Reference proteome</keyword>
<protein>
    <submittedName>
        <fullName evidence="3">OLC1v1031135C2</fullName>
    </submittedName>
</protein>
<accession>A0AAV1CIM2</accession>
<feature type="compositionally biased region" description="Low complexity" evidence="1">
    <location>
        <begin position="23"/>
        <end position="45"/>
    </location>
</feature>
<feature type="transmembrane region" description="Helical" evidence="2">
    <location>
        <begin position="80"/>
        <end position="98"/>
    </location>
</feature>
<name>A0AAV1CIM2_OLDCO</name>
<dbReference type="PANTHER" id="PTHR35297:SF2">
    <property type="entry name" value="PROTEIN, PUTATIVE-RELATED"/>
    <property type="match status" value="1"/>
</dbReference>
<evidence type="ECO:0000313" key="3">
    <source>
        <dbReference type="EMBL" id="CAI9095236.1"/>
    </source>
</evidence>
<keyword evidence="2" id="KW-0812">Transmembrane</keyword>
<reference evidence="3" key="1">
    <citation type="submission" date="2023-03" db="EMBL/GenBank/DDBJ databases">
        <authorList>
            <person name="Julca I."/>
        </authorList>
    </citation>
    <scope>NUCLEOTIDE SEQUENCE</scope>
</reference>
<evidence type="ECO:0000313" key="4">
    <source>
        <dbReference type="Proteomes" id="UP001161247"/>
    </source>
</evidence>
<organism evidence="3 4">
    <name type="scientific">Oldenlandia corymbosa var. corymbosa</name>
    <dbReference type="NCBI Taxonomy" id="529605"/>
    <lineage>
        <taxon>Eukaryota</taxon>
        <taxon>Viridiplantae</taxon>
        <taxon>Streptophyta</taxon>
        <taxon>Embryophyta</taxon>
        <taxon>Tracheophyta</taxon>
        <taxon>Spermatophyta</taxon>
        <taxon>Magnoliopsida</taxon>
        <taxon>eudicotyledons</taxon>
        <taxon>Gunneridae</taxon>
        <taxon>Pentapetalae</taxon>
        <taxon>asterids</taxon>
        <taxon>lamiids</taxon>
        <taxon>Gentianales</taxon>
        <taxon>Rubiaceae</taxon>
        <taxon>Rubioideae</taxon>
        <taxon>Spermacoceae</taxon>
        <taxon>Hedyotis-Oldenlandia complex</taxon>
        <taxon>Oldenlandia</taxon>
    </lineage>
</organism>
<proteinExistence type="predicted"/>
<dbReference type="EMBL" id="OX459119">
    <property type="protein sequence ID" value="CAI9095236.1"/>
    <property type="molecule type" value="Genomic_DNA"/>
</dbReference>
<evidence type="ECO:0000256" key="1">
    <source>
        <dbReference type="SAM" id="MobiDB-lite"/>
    </source>
</evidence>
<gene>
    <name evidence="3" type="ORF">OLC1_LOCUS6250</name>
</gene>